<dbReference type="AlphaFoldDB" id="A0A3M0JVI3"/>
<keyword evidence="3" id="KW-1185">Reference proteome</keyword>
<gene>
    <name evidence="2" type="ORF">DUI87_17916</name>
</gene>
<evidence type="ECO:0000256" key="1">
    <source>
        <dbReference type="SAM" id="MobiDB-lite"/>
    </source>
</evidence>
<dbReference type="EMBL" id="QRBI01000123">
    <property type="protein sequence ID" value="RMC04745.1"/>
    <property type="molecule type" value="Genomic_DNA"/>
</dbReference>
<comment type="caution">
    <text evidence="2">The sequence shown here is derived from an EMBL/GenBank/DDBJ whole genome shotgun (WGS) entry which is preliminary data.</text>
</comment>
<feature type="region of interest" description="Disordered" evidence="1">
    <location>
        <begin position="1"/>
        <end position="21"/>
    </location>
</feature>
<organism evidence="2 3">
    <name type="scientific">Hirundo rustica rustica</name>
    <dbReference type="NCBI Taxonomy" id="333673"/>
    <lineage>
        <taxon>Eukaryota</taxon>
        <taxon>Metazoa</taxon>
        <taxon>Chordata</taxon>
        <taxon>Craniata</taxon>
        <taxon>Vertebrata</taxon>
        <taxon>Euteleostomi</taxon>
        <taxon>Archelosauria</taxon>
        <taxon>Archosauria</taxon>
        <taxon>Dinosauria</taxon>
        <taxon>Saurischia</taxon>
        <taxon>Theropoda</taxon>
        <taxon>Coelurosauria</taxon>
        <taxon>Aves</taxon>
        <taxon>Neognathae</taxon>
        <taxon>Neoaves</taxon>
        <taxon>Telluraves</taxon>
        <taxon>Australaves</taxon>
        <taxon>Passeriformes</taxon>
        <taxon>Sylvioidea</taxon>
        <taxon>Hirundinidae</taxon>
        <taxon>Hirundo</taxon>
    </lineage>
</organism>
<name>A0A3M0JVI3_HIRRU</name>
<protein>
    <submittedName>
        <fullName evidence="2">Uncharacterized protein</fullName>
    </submittedName>
</protein>
<accession>A0A3M0JVI3</accession>
<evidence type="ECO:0000313" key="3">
    <source>
        <dbReference type="Proteomes" id="UP000269221"/>
    </source>
</evidence>
<feature type="compositionally biased region" description="Basic and acidic residues" evidence="1">
    <location>
        <begin position="1"/>
        <end position="12"/>
    </location>
</feature>
<sequence length="88" mass="10016">MGSTAMDKKKDASSSSRKISSHKKLMLRVHIPEFWLFSLLQICEHVINWHVKVAVNGTLLIFSCKTLESVKEEASYLTMHWNGLIAIT</sequence>
<reference evidence="2 3" key="1">
    <citation type="submission" date="2018-07" db="EMBL/GenBank/DDBJ databases">
        <title>A high quality draft genome assembly of the barn swallow (H. rustica rustica).</title>
        <authorList>
            <person name="Formenti G."/>
            <person name="Chiara M."/>
            <person name="Poveda L."/>
            <person name="Francoijs K.-J."/>
            <person name="Bonisoli-Alquati A."/>
            <person name="Canova L."/>
            <person name="Gianfranceschi L."/>
            <person name="Horner D.S."/>
            <person name="Saino N."/>
        </authorList>
    </citation>
    <scope>NUCLEOTIDE SEQUENCE [LARGE SCALE GENOMIC DNA]</scope>
    <source>
        <strain evidence="2">Chelidonia</strain>
        <tissue evidence="2">Blood</tissue>
    </source>
</reference>
<evidence type="ECO:0000313" key="2">
    <source>
        <dbReference type="EMBL" id="RMC04745.1"/>
    </source>
</evidence>
<dbReference type="Proteomes" id="UP000269221">
    <property type="component" value="Unassembled WGS sequence"/>
</dbReference>
<proteinExistence type="predicted"/>